<dbReference type="EMBL" id="AMGV01000003">
    <property type="protein sequence ID" value="KEF58948.1"/>
    <property type="molecule type" value="Genomic_DNA"/>
</dbReference>
<evidence type="ECO:0000256" key="1">
    <source>
        <dbReference type="ARBA" id="ARBA00004127"/>
    </source>
</evidence>
<keyword evidence="2" id="KW-0813">Transport</keyword>
<dbReference type="PANTHER" id="PTHR23501">
    <property type="entry name" value="MAJOR FACILITATOR SUPERFAMILY"/>
    <property type="match status" value="1"/>
</dbReference>
<organism evidence="7 8">
    <name type="scientific">Exophiala aquamarina CBS 119918</name>
    <dbReference type="NCBI Taxonomy" id="1182545"/>
    <lineage>
        <taxon>Eukaryota</taxon>
        <taxon>Fungi</taxon>
        <taxon>Dikarya</taxon>
        <taxon>Ascomycota</taxon>
        <taxon>Pezizomycotina</taxon>
        <taxon>Eurotiomycetes</taxon>
        <taxon>Chaetothyriomycetidae</taxon>
        <taxon>Chaetothyriales</taxon>
        <taxon>Herpotrichiellaceae</taxon>
        <taxon>Exophiala</taxon>
    </lineage>
</organism>
<evidence type="ECO:0000256" key="2">
    <source>
        <dbReference type="ARBA" id="ARBA00022448"/>
    </source>
</evidence>
<evidence type="ECO:0000256" key="4">
    <source>
        <dbReference type="ARBA" id="ARBA00022989"/>
    </source>
</evidence>
<evidence type="ECO:0008006" key="9">
    <source>
        <dbReference type="Google" id="ProtNLM"/>
    </source>
</evidence>
<evidence type="ECO:0000256" key="6">
    <source>
        <dbReference type="SAM" id="Phobius"/>
    </source>
</evidence>
<dbReference type="PANTHER" id="PTHR23501:SF191">
    <property type="entry name" value="VACUOLAR BASIC AMINO ACID TRANSPORTER 4"/>
    <property type="match status" value="1"/>
</dbReference>
<evidence type="ECO:0000313" key="8">
    <source>
        <dbReference type="Proteomes" id="UP000027920"/>
    </source>
</evidence>
<gene>
    <name evidence="7" type="ORF">A1O9_03791</name>
</gene>
<keyword evidence="5 6" id="KW-0472">Membrane</keyword>
<dbReference type="GO" id="GO:0022857">
    <property type="term" value="F:transmembrane transporter activity"/>
    <property type="evidence" value="ECO:0007669"/>
    <property type="project" value="TreeGrafter"/>
</dbReference>
<feature type="transmembrane region" description="Helical" evidence="6">
    <location>
        <begin position="160"/>
        <end position="182"/>
    </location>
</feature>
<comment type="caution">
    <text evidence="7">The sequence shown here is derived from an EMBL/GenBank/DDBJ whole genome shotgun (WGS) entry which is preliminary data.</text>
</comment>
<keyword evidence="8" id="KW-1185">Reference proteome</keyword>
<dbReference type="HOGENOM" id="CLU_1448310_0_0_1"/>
<reference evidence="7 8" key="1">
    <citation type="submission" date="2013-03" db="EMBL/GenBank/DDBJ databases">
        <title>The Genome Sequence of Exophiala aquamarina CBS 119918.</title>
        <authorList>
            <consortium name="The Broad Institute Genomics Platform"/>
            <person name="Cuomo C."/>
            <person name="de Hoog S."/>
            <person name="Gorbushina A."/>
            <person name="Walker B."/>
            <person name="Young S.K."/>
            <person name="Zeng Q."/>
            <person name="Gargeya S."/>
            <person name="Fitzgerald M."/>
            <person name="Haas B."/>
            <person name="Abouelleil A."/>
            <person name="Allen A.W."/>
            <person name="Alvarado L."/>
            <person name="Arachchi H.M."/>
            <person name="Berlin A.M."/>
            <person name="Chapman S.B."/>
            <person name="Gainer-Dewar J."/>
            <person name="Goldberg J."/>
            <person name="Griggs A."/>
            <person name="Gujja S."/>
            <person name="Hansen M."/>
            <person name="Howarth C."/>
            <person name="Imamovic A."/>
            <person name="Ireland A."/>
            <person name="Larimer J."/>
            <person name="McCowan C."/>
            <person name="Murphy C."/>
            <person name="Pearson M."/>
            <person name="Poon T.W."/>
            <person name="Priest M."/>
            <person name="Roberts A."/>
            <person name="Saif S."/>
            <person name="Shea T."/>
            <person name="Sisk P."/>
            <person name="Sykes S."/>
            <person name="Wortman J."/>
            <person name="Nusbaum C."/>
            <person name="Birren B."/>
        </authorList>
    </citation>
    <scope>NUCLEOTIDE SEQUENCE [LARGE SCALE GENOMIC DNA]</scope>
    <source>
        <strain evidence="7 8">CBS 119918</strain>
    </source>
</reference>
<keyword evidence="3 6" id="KW-0812">Transmembrane</keyword>
<dbReference type="InterPro" id="IPR036259">
    <property type="entry name" value="MFS_trans_sf"/>
</dbReference>
<comment type="subcellular location">
    <subcellularLocation>
        <location evidence="1">Endomembrane system</location>
        <topology evidence="1">Multi-pass membrane protein</topology>
    </subcellularLocation>
</comment>
<evidence type="ECO:0000256" key="3">
    <source>
        <dbReference type="ARBA" id="ARBA00022692"/>
    </source>
</evidence>
<dbReference type="VEuPathDB" id="FungiDB:A1O9_03791"/>
<dbReference type="AlphaFoldDB" id="A0A072PI07"/>
<sequence length="190" mass="19984">MTLRLRSIRELFGLGFFVGLVSTIGLATIQPGDNAKMMIFAGLGDFDLGTVLSQAVAGGQFTAPCTHLASATGLLMTSQPLGTAVITSIYSAVVNQKVTTYIPDHARKAIAAEGLTADSPPIFVEALYAARAEQAGEVHDITQAVLSSGLCALQQANADAIRHMFIIAAGFALLATVLYWWLGDVKKIMA</sequence>
<keyword evidence="4 6" id="KW-1133">Transmembrane helix</keyword>
<dbReference type="SUPFAM" id="SSF103473">
    <property type="entry name" value="MFS general substrate transporter"/>
    <property type="match status" value="1"/>
</dbReference>
<dbReference type="GeneID" id="25278725"/>
<dbReference type="GO" id="GO:0005886">
    <property type="term" value="C:plasma membrane"/>
    <property type="evidence" value="ECO:0007669"/>
    <property type="project" value="TreeGrafter"/>
</dbReference>
<proteinExistence type="predicted"/>
<evidence type="ECO:0000256" key="5">
    <source>
        <dbReference type="ARBA" id="ARBA00023136"/>
    </source>
</evidence>
<protein>
    <recommendedName>
        <fullName evidence="9">Major facilitator superfamily (MFS) profile domain-containing protein</fullName>
    </recommendedName>
</protein>
<dbReference type="GO" id="GO:0012505">
    <property type="term" value="C:endomembrane system"/>
    <property type="evidence" value="ECO:0007669"/>
    <property type="project" value="UniProtKB-SubCell"/>
</dbReference>
<evidence type="ECO:0000313" key="7">
    <source>
        <dbReference type="EMBL" id="KEF58948.1"/>
    </source>
</evidence>
<name>A0A072PI07_9EURO</name>
<dbReference type="Proteomes" id="UP000027920">
    <property type="component" value="Unassembled WGS sequence"/>
</dbReference>
<dbReference type="OrthoDB" id="3637582at2759"/>
<accession>A0A072PI07</accession>
<dbReference type="RefSeq" id="XP_013261538.1">
    <property type="nucleotide sequence ID" value="XM_013406084.1"/>
</dbReference>